<feature type="compositionally biased region" description="Polar residues" evidence="7">
    <location>
        <begin position="635"/>
        <end position="645"/>
    </location>
</feature>
<feature type="compositionally biased region" description="Polar residues" evidence="7">
    <location>
        <begin position="653"/>
        <end position="663"/>
    </location>
</feature>
<keyword evidence="3 6" id="KW-0963">Cytoplasm</keyword>
<feature type="domain" description="Gamma tubulin complex component C-terminal" evidence="8">
    <location>
        <begin position="357"/>
        <end position="839"/>
    </location>
</feature>
<gene>
    <name evidence="10" type="ORF">IL334_006536</name>
</gene>
<feature type="compositionally biased region" description="Polar residues" evidence="7">
    <location>
        <begin position="594"/>
        <end position="622"/>
    </location>
</feature>
<comment type="subcellular location">
    <subcellularLocation>
        <location evidence="1 6">Cytoplasm</location>
        <location evidence="1 6">Cytoskeleton</location>
        <location evidence="1 6">Microtubule organizing center</location>
    </subcellularLocation>
</comment>
<sequence>MIAEVLLLLSGHESSLFVPSTSTSGPSTLIASPHLTEYLHPGEITSLNALAGLAWKYRSIKSWATDVQRKGREAILSESLSSTKWKGKQREIPTSNTNNGTPNVYLTTLANSMINCLGEYEVSIVETESKILSFESTLVQDDQGYVPLSSLVATFDKWQIPLTSLSSLIEEISSSPSTSICTSKSTSKEVIRRSPAQLINLLEDKQQTGNPFLQKIYTKILSSLNQLFLTHLISFLLYGIAPSESTPTNPCLALDVGADPLSPKHRIYKLNTDLLPSSINAKTRESILYIGRVAATLKREGRSLPKTLVEGVREEVMGVKALDEFSGLDQAILRARAEVGEWLWRHILTGPQIIESIESLSNYFLTRKADLSLSFLRELDRLKLDKLILSNPHSSSSVIREQDLDLALLRASVGTSAEHDRSIENLKFKLERGPLRALVPSSTHSTRHPQSDLEGKKSHVYRLFSSALLGTPISMITSLTWPLDLFLSPKSISIYSDINSYLLSIRDTHLKMTDTWSSLSNSQRRRRKWTGNNEGGSLDNEIQSRKQLIRSSWGLIRLMTWFINSLLGHFMDIIEVQHRHLLKQIDIDEGTKEGLTSSTRGSLRGSINTKGSTPATRRGTSSNKDEGLNLPHSPLSESHTHTQTVWEERTNKSNKAPPTPTKQNNYLDFLTLRQIHSRHLTFLLEALLLSDPSIAALVRDILETCKRFTGLVERWGGDVLPSLLEESGSSEMIHERTSLIGEVNEKLQELILDFFSALLDSQNPPSSSIDPDKSSTEGKSFSRTARVNQISRLISRTSFSGAGSLGNKSTTKAGERNGEADFGMERHVEHLLLRLDFNGVLTLWREKDLEGEDTGLGSVLPQRGV</sequence>
<keyword evidence="11" id="KW-1185">Reference proteome</keyword>
<dbReference type="Proteomes" id="UP001329825">
    <property type="component" value="Chromosome 9"/>
</dbReference>
<dbReference type="PANTHER" id="PTHR19302">
    <property type="entry name" value="GAMMA TUBULIN COMPLEX PROTEIN"/>
    <property type="match status" value="1"/>
</dbReference>
<evidence type="ECO:0000313" key="10">
    <source>
        <dbReference type="EMBL" id="WRT69549.1"/>
    </source>
</evidence>
<evidence type="ECO:0000256" key="1">
    <source>
        <dbReference type="ARBA" id="ARBA00004267"/>
    </source>
</evidence>
<organism evidence="10 11">
    <name type="scientific">Kwoniella shivajii</name>
    <dbReference type="NCBI Taxonomy" id="564305"/>
    <lineage>
        <taxon>Eukaryota</taxon>
        <taxon>Fungi</taxon>
        <taxon>Dikarya</taxon>
        <taxon>Basidiomycota</taxon>
        <taxon>Agaricomycotina</taxon>
        <taxon>Tremellomycetes</taxon>
        <taxon>Tremellales</taxon>
        <taxon>Cryptococcaceae</taxon>
        <taxon>Kwoniella</taxon>
    </lineage>
</organism>
<feature type="region of interest" description="Disordered" evidence="7">
    <location>
        <begin position="592"/>
        <end position="663"/>
    </location>
</feature>
<dbReference type="GeneID" id="87958666"/>
<evidence type="ECO:0000256" key="4">
    <source>
        <dbReference type="ARBA" id="ARBA00022701"/>
    </source>
</evidence>
<dbReference type="RefSeq" id="XP_062794288.1">
    <property type="nucleotide sequence ID" value="XM_062938237.1"/>
</dbReference>
<evidence type="ECO:0000313" key="11">
    <source>
        <dbReference type="Proteomes" id="UP001329825"/>
    </source>
</evidence>
<comment type="similarity">
    <text evidence="2 6">Belongs to the TUBGCP family.</text>
</comment>
<dbReference type="Gene3D" id="1.20.120.1900">
    <property type="entry name" value="Gamma-tubulin complex, C-terminal domain"/>
    <property type="match status" value="1"/>
</dbReference>
<evidence type="ECO:0000256" key="7">
    <source>
        <dbReference type="SAM" id="MobiDB-lite"/>
    </source>
</evidence>
<dbReference type="PANTHER" id="PTHR19302:SF27">
    <property type="entry name" value="GAMMA-TUBULIN COMPLEX COMPONENT 4"/>
    <property type="match status" value="1"/>
</dbReference>
<evidence type="ECO:0000259" key="8">
    <source>
        <dbReference type="Pfam" id="PF04130"/>
    </source>
</evidence>
<evidence type="ECO:0000256" key="6">
    <source>
        <dbReference type="RuleBase" id="RU363050"/>
    </source>
</evidence>
<accession>A0ABZ1D689</accession>
<name>A0ABZ1D689_9TREE</name>
<dbReference type="InterPro" id="IPR041470">
    <property type="entry name" value="GCP_N"/>
</dbReference>
<dbReference type="InterPro" id="IPR040457">
    <property type="entry name" value="GCP_C"/>
</dbReference>
<dbReference type="InterPro" id="IPR042241">
    <property type="entry name" value="GCP_C_sf"/>
</dbReference>
<feature type="domain" description="Gamma tubulin complex component protein N-terminal" evidence="9">
    <location>
        <begin position="2"/>
        <end position="344"/>
    </location>
</feature>
<keyword evidence="4 6" id="KW-0493">Microtubule</keyword>
<dbReference type="InterPro" id="IPR007259">
    <property type="entry name" value="GCP"/>
</dbReference>
<dbReference type="Pfam" id="PF04130">
    <property type="entry name" value="GCP_C_terminal"/>
    <property type="match status" value="1"/>
</dbReference>
<proteinExistence type="inferred from homology"/>
<evidence type="ECO:0000259" key="9">
    <source>
        <dbReference type="Pfam" id="PF17681"/>
    </source>
</evidence>
<protein>
    <recommendedName>
        <fullName evidence="6">Spindle pole body component</fullName>
    </recommendedName>
</protein>
<feature type="region of interest" description="Disordered" evidence="7">
    <location>
        <begin position="762"/>
        <end position="784"/>
    </location>
</feature>
<reference evidence="10 11" key="1">
    <citation type="submission" date="2024-01" db="EMBL/GenBank/DDBJ databases">
        <title>Comparative genomics of Cryptococcus and Kwoniella reveals pathogenesis evolution and contrasting modes of karyotype evolution via chromosome fusion or intercentromeric recombination.</title>
        <authorList>
            <person name="Coelho M.A."/>
            <person name="David-Palma M."/>
            <person name="Shea T."/>
            <person name="Bowers K."/>
            <person name="McGinley-Smith S."/>
            <person name="Mohammad A.W."/>
            <person name="Gnirke A."/>
            <person name="Yurkov A.M."/>
            <person name="Nowrousian M."/>
            <person name="Sun S."/>
            <person name="Cuomo C.A."/>
            <person name="Heitman J."/>
        </authorList>
    </citation>
    <scope>NUCLEOTIDE SEQUENCE [LARGE SCALE GENOMIC DNA]</scope>
    <source>
        <strain evidence="10">CBS 11374</strain>
    </source>
</reference>
<evidence type="ECO:0000256" key="2">
    <source>
        <dbReference type="ARBA" id="ARBA00010337"/>
    </source>
</evidence>
<evidence type="ECO:0000256" key="3">
    <source>
        <dbReference type="ARBA" id="ARBA00022490"/>
    </source>
</evidence>
<dbReference type="EMBL" id="CP141889">
    <property type="protein sequence ID" value="WRT69549.1"/>
    <property type="molecule type" value="Genomic_DNA"/>
</dbReference>
<keyword evidence="5 6" id="KW-0206">Cytoskeleton</keyword>
<dbReference type="Pfam" id="PF17681">
    <property type="entry name" value="GCP_N_terminal"/>
    <property type="match status" value="1"/>
</dbReference>
<evidence type="ECO:0000256" key="5">
    <source>
        <dbReference type="ARBA" id="ARBA00023212"/>
    </source>
</evidence>